<dbReference type="EMBL" id="MLJW01000023">
    <property type="protein sequence ID" value="OIR10300.1"/>
    <property type="molecule type" value="Genomic_DNA"/>
</dbReference>
<dbReference type="AlphaFoldDB" id="A0A1J5T900"/>
<sequence>MVTDLSWSRIEVEATVADYLHMLVLEYSGQAYNKAAHRRTLQSKLNGRTEGAIELKRQNISAVLHTLGFHWIPGYKPRGHYQALLQEVVEEQLEKNKLVDEAAQNASSSPAAVPLLDDFRNVLVEPPKLVTEAREPNPAAYYSSAPQKRDYLEREARNISLGKAGEEFVLSFEHFRLYELGQKKLADKVDHVSVSQGDGLGYDILSFDTDGRERYIEVKTTAFAKETPFFISRGEIQFAKDHEEHFHLYRLYEFRKSPKLFDLVGSVEKHCAVHPISFVCEFS</sequence>
<evidence type="ECO:0000313" key="2">
    <source>
        <dbReference type="EMBL" id="OIR10300.1"/>
    </source>
</evidence>
<comment type="caution">
    <text evidence="2">The sequence shown here is derived from an EMBL/GenBank/DDBJ whole genome shotgun (WGS) entry which is preliminary data.</text>
</comment>
<accession>A0A1J5T900</accession>
<protein>
    <recommendedName>
        <fullName evidence="1">Protein NO VEIN C-terminal domain-containing protein</fullName>
    </recommendedName>
</protein>
<gene>
    <name evidence="2" type="ORF">GALL_76120</name>
</gene>
<evidence type="ECO:0000259" key="1">
    <source>
        <dbReference type="Pfam" id="PF13020"/>
    </source>
</evidence>
<name>A0A1J5T900_9ZZZZ</name>
<organism evidence="2">
    <name type="scientific">mine drainage metagenome</name>
    <dbReference type="NCBI Taxonomy" id="410659"/>
    <lineage>
        <taxon>unclassified sequences</taxon>
        <taxon>metagenomes</taxon>
        <taxon>ecological metagenomes</taxon>
    </lineage>
</organism>
<dbReference type="Pfam" id="PF13020">
    <property type="entry name" value="NOV_C"/>
    <property type="match status" value="1"/>
</dbReference>
<reference evidence="2" key="1">
    <citation type="submission" date="2016-10" db="EMBL/GenBank/DDBJ databases">
        <title>Sequence of Gallionella enrichment culture.</title>
        <authorList>
            <person name="Poehlein A."/>
            <person name="Muehling M."/>
            <person name="Daniel R."/>
        </authorList>
    </citation>
    <scope>NUCLEOTIDE SEQUENCE</scope>
</reference>
<proteinExistence type="predicted"/>
<feature type="domain" description="Protein NO VEIN C-terminal" evidence="1">
    <location>
        <begin position="166"/>
        <end position="261"/>
    </location>
</feature>
<dbReference type="InterPro" id="IPR024975">
    <property type="entry name" value="NOV_C"/>
</dbReference>